<keyword evidence="8" id="KW-0805">Transcription regulation</keyword>
<evidence type="ECO:0000313" key="12">
    <source>
        <dbReference type="EMBL" id="TQN28740.1"/>
    </source>
</evidence>
<accession>A0A543NAA0</accession>
<dbReference type="Proteomes" id="UP000317422">
    <property type="component" value="Unassembled WGS sequence"/>
</dbReference>
<evidence type="ECO:0000256" key="1">
    <source>
        <dbReference type="ARBA" id="ARBA00004496"/>
    </source>
</evidence>
<dbReference type="InterPro" id="IPR036388">
    <property type="entry name" value="WH-like_DNA-bd_sf"/>
</dbReference>
<evidence type="ECO:0000256" key="10">
    <source>
        <dbReference type="ARBA" id="ARBA00023163"/>
    </source>
</evidence>
<name>A0A543NAA0_9ACTN</name>
<dbReference type="PANTHER" id="PTHR33202:SF18">
    <property type="entry name" value="TRANSCRIPTIONAL REGULATOR FURA"/>
    <property type="match status" value="1"/>
</dbReference>
<keyword evidence="6 11" id="KW-0862">Zinc</keyword>
<evidence type="ECO:0000313" key="13">
    <source>
        <dbReference type="Proteomes" id="UP000317422"/>
    </source>
</evidence>
<feature type="binding site" evidence="11">
    <location>
        <position position="164"/>
    </location>
    <ligand>
        <name>Zn(2+)</name>
        <dbReference type="ChEBI" id="CHEBI:29105"/>
    </ligand>
</feature>
<comment type="similarity">
    <text evidence="2">Belongs to the Fur family.</text>
</comment>
<keyword evidence="5 11" id="KW-0479">Metal-binding</keyword>
<dbReference type="InterPro" id="IPR043135">
    <property type="entry name" value="Fur_C"/>
</dbReference>
<dbReference type="PANTHER" id="PTHR33202">
    <property type="entry name" value="ZINC UPTAKE REGULATION PROTEIN"/>
    <property type="match status" value="1"/>
</dbReference>
<keyword evidence="4" id="KW-0678">Repressor</keyword>
<dbReference type="GO" id="GO:0045892">
    <property type="term" value="P:negative regulation of DNA-templated transcription"/>
    <property type="evidence" value="ECO:0007669"/>
    <property type="project" value="TreeGrafter"/>
</dbReference>
<evidence type="ECO:0000256" key="4">
    <source>
        <dbReference type="ARBA" id="ARBA00022491"/>
    </source>
</evidence>
<keyword evidence="9" id="KW-0238">DNA-binding</keyword>
<reference evidence="12 13" key="1">
    <citation type="submission" date="2019-06" db="EMBL/GenBank/DDBJ databases">
        <title>Sequencing the genomes of 1000 actinobacteria strains.</title>
        <authorList>
            <person name="Klenk H.-P."/>
        </authorList>
    </citation>
    <scope>NUCLEOTIDE SEQUENCE [LARGE SCALE GENOMIC DNA]</scope>
    <source>
        <strain evidence="12 13">DSM 45015</strain>
    </source>
</reference>
<evidence type="ECO:0000256" key="2">
    <source>
        <dbReference type="ARBA" id="ARBA00007957"/>
    </source>
</evidence>
<evidence type="ECO:0000256" key="5">
    <source>
        <dbReference type="ARBA" id="ARBA00022723"/>
    </source>
</evidence>
<evidence type="ECO:0000256" key="8">
    <source>
        <dbReference type="ARBA" id="ARBA00023015"/>
    </source>
</evidence>
<dbReference type="EMBL" id="VFQC01000002">
    <property type="protein sequence ID" value="TQN28740.1"/>
    <property type="molecule type" value="Genomic_DNA"/>
</dbReference>
<comment type="caution">
    <text evidence="12">The sequence shown here is derived from an EMBL/GenBank/DDBJ whole genome shotgun (WGS) entry which is preliminary data.</text>
</comment>
<dbReference type="Gene3D" id="1.10.10.10">
    <property type="entry name" value="Winged helix-like DNA-binding domain superfamily/Winged helix DNA-binding domain"/>
    <property type="match status" value="1"/>
</dbReference>
<keyword evidence="10" id="KW-0804">Transcription</keyword>
<dbReference type="InterPro" id="IPR036390">
    <property type="entry name" value="WH_DNA-bd_sf"/>
</dbReference>
<evidence type="ECO:0000256" key="6">
    <source>
        <dbReference type="ARBA" id="ARBA00022833"/>
    </source>
</evidence>
<evidence type="ECO:0000256" key="3">
    <source>
        <dbReference type="ARBA" id="ARBA00022490"/>
    </source>
</evidence>
<dbReference type="GO" id="GO:1900376">
    <property type="term" value="P:regulation of secondary metabolite biosynthetic process"/>
    <property type="evidence" value="ECO:0007669"/>
    <property type="project" value="TreeGrafter"/>
</dbReference>
<feature type="binding site" evidence="11">
    <location>
        <position position="124"/>
    </location>
    <ligand>
        <name>Zn(2+)</name>
        <dbReference type="ChEBI" id="CHEBI:29105"/>
    </ligand>
</feature>
<comment type="cofactor">
    <cofactor evidence="11">
        <name>Zn(2+)</name>
        <dbReference type="ChEBI" id="CHEBI:29105"/>
    </cofactor>
    <text evidence="11">Binds 1 zinc ion per subunit.</text>
</comment>
<protein>
    <submittedName>
        <fullName evidence="12">Fur family ferric uptake transcriptional regulator</fullName>
    </submittedName>
</protein>
<dbReference type="Pfam" id="PF01475">
    <property type="entry name" value="FUR"/>
    <property type="match status" value="1"/>
</dbReference>
<dbReference type="CDD" id="cd07153">
    <property type="entry name" value="Fur_like"/>
    <property type="match status" value="1"/>
</dbReference>
<comment type="subcellular location">
    <subcellularLocation>
        <location evidence="1">Cytoplasm</location>
    </subcellularLocation>
</comment>
<evidence type="ECO:0000256" key="9">
    <source>
        <dbReference type="ARBA" id="ARBA00023125"/>
    </source>
</evidence>
<keyword evidence="13" id="KW-1185">Reference proteome</keyword>
<dbReference type="GO" id="GO:0003700">
    <property type="term" value="F:DNA-binding transcription factor activity"/>
    <property type="evidence" value="ECO:0007669"/>
    <property type="project" value="InterPro"/>
</dbReference>
<dbReference type="GO" id="GO:0008270">
    <property type="term" value="F:zinc ion binding"/>
    <property type="evidence" value="ECO:0007669"/>
    <property type="project" value="TreeGrafter"/>
</dbReference>
<dbReference type="InterPro" id="IPR002481">
    <property type="entry name" value="FUR"/>
</dbReference>
<feature type="binding site" evidence="11">
    <location>
        <position position="167"/>
    </location>
    <ligand>
        <name>Zn(2+)</name>
        <dbReference type="ChEBI" id="CHEBI:29105"/>
    </ligand>
</feature>
<feature type="binding site" evidence="11">
    <location>
        <position position="127"/>
    </location>
    <ligand>
        <name>Zn(2+)</name>
        <dbReference type="ChEBI" id="CHEBI:29105"/>
    </ligand>
</feature>
<sequence length="186" mass="19458">MVNAGVSVGSGGAPNFLERVVFLKGSSLWRRLTGMDDATDLRSAGLRVTAPRLAMLEVVRSGNHLDAEHIARGVREKVGHVSTQAIYDALNALTRVGLLRRIEPAGSPARYEARVGDNHHHLVCRVCGTVTDVDCVAGAAPCLEPSGSHGFAIDEAEVVFWGVCPQCRAESASPAQGHVGAGSGPA</sequence>
<organism evidence="12 13">
    <name type="scientific">Haloactinospora alba</name>
    <dbReference type="NCBI Taxonomy" id="405555"/>
    <lineage>
        <taxon>Bacteria</taxon>
        <taxon>Bacillati</taxon>
        <taxon>Actinomycetota</taxon>
        <taxon>Actinomycetes</taxon>
        <taxon>Streptosporangiales</taxon>
        <taxon>Nocardiopsidaceae</taxon>
        <taxon>Haloactinospora</taxon>
    </lineage>
</organism>
<dbReference type="AlphaFoldDB" id="A0A543NAA0"/>
<dbReference type="Gene3D" id="3.30.1490.190">
    <property type="match status" value="1"/>
</dbReference>
<evidence type="ECO:0000256" key="7">
    <source>
        <dbReference type="ARBA" id="ARBA00023004"/>
    </source>
</evidence>
<gene>
    <name evidence="12" type="ORF">FHX37_4104</name>
</gene>
<evidence type="ECO:0000256" key="11">
    <source>
        <dbReference type="PIRSR" id="PIRSR602481-1"/>
    </source>
</evidence>
<keyword evidence="3" id="KW-0963">Cytoplasm</keyword>
<dbReference type="SUPFAM" id="SSF46785">
    <property type="entry name" value="Winged helix' DNA-binding domain"/>
    <property type="match status" value="1"/>
</dbReference>
<dbReference type="GO" id="GO:0000976">
    <property type="term" value="F:transcription cis-regulatory region binding"/>
    <property type="evidence" value="ECO:0007669"/>
    <property type="project" value="TreeGrafter"/>
</dbReference>
<keyword evidence="7" id="KW-0408">Iron</keyword>
<dbReference type="GO" id="GO:0005737">
    <property type="term" value="C:cytoplasm"/>
    <property type="evidence" value="ECO:0007669"/>
    <property type="project" value="UniProtKB-SubCell"/>
</dbReference>
<proteinExistence type="inferred from homology"/>